<accession>A0A449BJF9</accession>
<feature type="compositionally biased region" description="Basic residues" evidence="8">
    <location>
        <begin position="688"/>
        <end position="704"/>
    </location>
</feature>
<keyword evidence="6 7" id="KW-0694">RNA-binding</keyword>
<dbReference type="InterPro" id="IPR004476">
    <property type="entry name" value="RNase_II/RNase_R"/>
</dbReference>
<feature type="region of interest" description="Disordered" evidence="8">
    <location>
        <begin position="679"/>
        <end position="704"/>
    </location>
</feature>
<dbReference type="NCBIfam" id="TIGR00358">
    <property type="entry name" value="3_prime_RNase"/>
    <property type="match status" value="1"/>
</dbReference>
<evidence type="ECO:0000256" key="7">
    <source>
        <dbReference type="HAMAP-Rule" id="MF_01895"/>
    </source>
</evidence>
<protein>
    <recommendedName>
        <fullName evidence="7">Ribonuclease R</fullName>
        <shortName evidence="7">RNase R</shortName>
        <ecNumber evidence="7">3.1.13.1</ecNumber>
    </recommendedName>
</protein>
<dbReference type="InterPro" id="IPR003029">
    <property type="entry name" value="S1_domain"/>
</dbReference>
<evidence type="ECO:0000313" key="12">
    <source>
        <dbReference type="Proteomes" id="UP000290909"/>
    </source>
</evidence>
<dbReference type="GO" id="GO:0005829">
    <property type="term" value="C:cytosol"/>
    <property type="evidence" value="ECO:0007669"/>
    <property type="project" value="TreeGrafter"/>
</dbReference>
<organism evidence="11 12">
    <name type="scientific">Acholeplasma hippikon</name>
    <dbReference type="NCBI Taxonomy" id="264636"/>
    <lineage>
        <taxon>Bacteria</taxon>
        <taxon>Bacillati</taxon>
        <taxon>Mycoplasmatota</taxon>
        <taxon>Mollicutes</taxon>
        <taxon>Acholeplasmatales</taxon>
        <taxon>Acholeplasmataceae</taxon>
        <taxon>Acholeplasma</taxon>
    </lineage>
</organism>
<dbReference type="PROSITE" id="PS01175">
    <property type="entry name" value="RIBONUCLEASE_II"/>
    <property type="match status" value="1"/>
</dbReference>
<keyword evidence="5 7" id="KW-0269">Exonuclease</keyword>
<dbReference type="SMART" id="SM00316">
    <property type="entry name" value="S1"/>
    <property type="match status" value="1"/>
</dbReference>
<evidence type="ECO:0000313" key="11">
    <source>
        <dbReference type="EMBL" id="VEU82601.1"/>
    </source>
</evidence>
<dbReference type="PANTHER" id="PTHR23355:SF9">
    <property type="entry name" value="DIS3-LIKE EXONUCLEASE 2"/>
    <property type="match status" value="1"/>
</dbReference>
<keyword evidence="2 7" id="KW-0963">Cytoplasm</keyword>
<keyword evidence="4 7" id="KW-0378">Hydrolase</keyword>
<feature type="domain" description="S1 motif" evidence="9">
    <location>
        <begin position="595"/>
        <end position="675"/>
    </location>
</feature>
<dbReference type="InterPro" id="IPR011805">
    <property type="entry name" value="RNase_R"/>
</dbReference>
<dbReference type="PANTHER" id="PTHR23355">
    <property type="entry name" value="RIBONUCLEASE"/>
    <property type="match status" value="1"/>
</dbReference>
<dbReference type="SUPFAM" id="SSF50249">
    <property type="entry name" value="Nucleic acid-binding proteins"/>
    <property type="match status" value="2"/>
</dbReference>
<dbReference type="KEGG" id="ahk:NCTC10172_00619"/>
<dbReference type="Proteomes" id="UP000290909">
    <property type="component" value="Chromosome"/>
</dbReference>
<evidence type="ECO:0000259" key="9">
    <source>
        <dbReference type="SMART" id="SM00316"/>
    </source>
</evidence>
<dbReference type="HAMAP" id="MF_01895">
    <property type="entry name" value="RNase_R"/>
    <property type="match status" value="1"/>
</dbReference>
<evidence type="ECO:0000259" key="10">
    <source>
        <dbReference type="SMART" id="SM00955"/>
    </source>
</evidence>
<dbReference type="STRING" id="1408416.GCA_000702765_00866"/>
<dbReference type="InterPro" id="IPR012340">
    <property type="entry name" value="NA-bd_OB-fold"/>
</dbReference>
<dbReference type="InterPro" id="IPR050180">
    <property type="entry name" value="RNR_Ribonuclease"/>
</dbReference>
<dbReference type="CDD" id="cd04471">
    <property type="entry name" value="S1_RNase_R"/>
    <property type="match status" value="1"/>
</dbReference>
<dbReference type="GO" id="GO:0003723">
    <property type="term" value="F:RNA binding"/>
    <property type="evidence" value="ECO:0007669"/>
    <property type="project" value="UniProtKB-UniRule"/>
</dbReference>
<evidence type="ECO:0000256" key="8">
    <source>
        <dbReference type="SAM" id="MobiDB-lite"/>
    </source>
</evidence>
<evidence type="ECO:0000256" key="5">
    <source>
        <dbReference type="ARBA" id="ARBA00022839"/>
    </source>
</evidence>
<sequence length="704" mass="82026">MNKDFMIWYYSQKTPFVTYEQVYETYKEETNSIYDSLKPYFDVTKEKNIKLNNNYAIGHVQVKKSIAFLLMLDEKDLKIDLFDLKGAMENDLVLVNRSSIDPYVIEVLKYNLTMVIAEVRKKEKLIRFDATNAKDKLIIVDNIPDFIVDGHVVTLDVKKITQTKIYADFKEVIGHKNDPDMEIVKIIYEYGWPLKFSKEILKEVSEIKVDEVYERKTRTDLSNKLIVTIDGEDAKDLDDAISLEKLDNGNYLLGVHIADVSYFVREETKLNEEAYLRSTSVYLADRVIPMIPHAISNDLCSLNPHEAKYTLTCEMELDDAFDVISHKIFASIIESKQRLTYTAVNKLLKENVSVGNKEIDDMLIKMNEISKILKIKRSKRGAIDFDSIELKFKLDHEGKVLEVIERKTDDAEMLIESFMILANETVAKHFYDEGLSGIYRVHEKPDAEKLETALLTLRKLGFYADKNQKSTAKILQKLTKESTDTKYGYIIHMILLRSMQKAKYSEKPIGHFGLGSEFYSHFTSPIRRYPDLLLHRMIRELMLTNQDEKTLNKKINYFKNHMNEYAEHTSKQERTAINMERDVVSLKSAEYMSNFIGKTFEALIIQMMPSGFFVKIPNGIEGFVSVRNVNQYLIYDEENLLFYTDRGRRYRLGDTIKVKLIAVDTEDSKIDFTIFSNKDEKAKDSKKKETKHKSQKNKTNKRRR</sequence>
<dbReference type="EC" id="3.1.13.1" evidence="7"/>
<evidence type="ECO:0000256" key="2">
    <source>
        <dbReference type="ARBA" id="ARBA00022490"/>
    </source>
</evidence>
<proteinExistence type="inferred from homology"/>
<dbReference type="NCBIfam" id="TIGR02063">
    <property type="entry name" value="RNase_R"/>
    <property type="match status" value="1"/>
</dbReference>
<comment type="catalytic activity">
    <reaction evidence="1 7">
        <text>Exonucleolytic cleavage in the 3'- to 5'-direction to yield nucleoside 5'-phosphates.</text>
        <dbReference type="EC" id="3.1.13.1"/>
    </reaction>
</comment>
<dbReference type="Pfam" id="PF17876">
    <property type="entry name" value="CSD2"/>
    <property type="match status" value="1"/>
</dbReference>
<evidence type="ECO:0000256" key="3">
    <source>
        <dbReference type="ARBA" id="ARBA00022722"/>
    </source>
</evidence>
<gene>
    <name evidence="11" type="primary">vacB</name>
    <name evidence="7" type="synonym">rnr</name>
    <name evidence="11" type="ORF">NCTC10172_00619</name>
</gene>
<evidence type="ECO:0000256" key="4">
    <source>
        <dbReference type="ARBA" id="ARBA00022801"/>
    </source>
</evidence>
<dbReference type="InterPro" id="IPR040476">
    <property type="entry name" value="CSD2"/>
</dbReference>
<feature type="domain" description="RNB" evidence="10">
    <location>
        <begin position="218"/>
        <end position="544"/>
    </location>
</feature>
<evidence type="ECO:0000256" key="1">
    <source>
        <dbReference type="ARBA" id="ARBA00001849"/>
    </source>
</evidence>
<comment type="similarity">
    <text evidence="7">Belongs to the RNR ribonuclease family. RNase R subfamily.</text>
</comment>
<dbReference type="AlphaFoldDB" id="A0A449BJF9"/>
<dbReference type="Gene3D" id="2.40.50.140">
    <property type="entry name" value="Nucleic acid-binding proteins"/>
    <property type="match status" value="1"/>
</dbReference>
<dbReference type="GO" id="GO:0008859">
    <property type="term" value="F:exoribonuclease II activity"/>
    <property type="evidence" value="ECO:0007669"/>
    <property type="project" value="UniProtKB-UniRule"/>
</dbReference>
<comment type="function">
    <text evidence="7">3'-5' exoribonuclease that releases 5'-nucleoside monophosphates and is involved in maturation of structured RNAs.</text>
</comment>
<dbReference type="Pfam" id="PF00575">
    <property type="entry name" value="S1"/>
    <property type="match status" value="1"/>
</dbReference>
<dbReference type="SMART" id="SM00955">
    <property type="entry name" value="RNB"/>
    <property type="match status" value="1"/>
</dbReference>
<dbReference type="InterPro" id="IPR001900">
    <property type="entry name" value="RNase_II/R"/>
</dbReference>
<keyword evidence="12" id="KW-1185">Reference proteome</keyword>
<comment type="subcellular location">
    <subcellularLocation>
        <location evidence="7">Cytoplasm</location>
    </subcellularLocation>
</comment>
<dbReference type="EMBL" id="LR215050">
    <property type="protein sequence ID" value="VEU82601.1"/>
    <property type="molecule type" value="Genomic_DNA"/>
</dbReference>
<keyword evidence="3 7" id="KW-0540">Nuclease</keyword>
<reference evidence="11 12" key="1">
    <citation type="submission" date="2019-01" db="EMBL/GenBank/DDBJ databases">
        <authorList>
            <consortium name="Pathogen Informatics"/>
        </authorList>
    </citation>
    <scope>NUCLEOTIDE SEQUENCE [LARGE SCALE GENOMIC DNA]</scope>
    <source>
        <strain evidence="11 12">NCTC10172</strain>
    </source>
</reference>
<evidence type="ECO:0000256" key="6">
    <source>
        <dbReference type="ARBA" id="ARBA00022884"/>
    </source>
</evidence>
<dbReference type="InterPro" id="IPR022966">
    <property type="entry name" value="RNase_II/R_CS"/>
</dbReference>
<dbReference type="GO" id="GO:0006402">
    <property type="term" value="P:mRNA catabolic process"/>
    <property type="evidence" value="ECO:0007669"/>
    <property type="project" value="TreeGrafter"/>
</dbReference>
<name>A0A449BJF9_9MOLU</name>
<dbReference type="RefSeq" id="WP_051659018.1">
    <property type="nucleotide sequence ID" value="NZ_LR215050.1"/>
</dbReference>
<dbReference type="Pfam" id="PF00773">
    <property type="entry name" value="RNB"/>
    <property type="match status" value="1"/>
</dbReference>